<feature type="transmembrane region" description="Helical" evidence="12">
    <location>
        <begin position="965"/>
        <end position="985"/>
    </location>
</feature>
<evidence type="ECO:0000313" key="16">
    <source>
        <dbReference type="Proteomes" id="UP000785679"/>
    </source>
</evidence>
<evidence type="ECO:0000259" key="14">
    <source>
        <dbReference type="Pfam" id="PF16905"/>
    </source>
</evidence>
<feature type="transmembrane region" description="Helical" evidence="12">
    <location>
        <begin position="774"/>
        <end position="800"/>
    </location>
</feature>
<comment type="subcellular location">
    <subcellularLocation>
        <location evidence="1">Membrane</location>
        <topology evidence="1">Multi-pass membrane protein</topology>
    </subcellularLocation>
</comment>
<dbReference type="Pfam" id="PF16905">
    <property type="entry name" value="GPHH"/>
    <property type="match status" value="1"/>
</dbReference>
<feature type="transmembrane region" description="Helical" evidence="12">
    <location>
        <begin position="1126"/>
        <end position="1143"/>
    </location>
</feature>
<feature type="transmembrane region" description="Helical" evidence="12">
    <location>
        <begin position="1054"/>
        <end position="1076"/>
    </location>
</feature>
<feature type="compositionally biased region" description="Basic and acidic residues" evidence="11">
    <location>
        <begin position="299"/>
        <end position="312"/>
    </location>
</feature>
<feature type="compositionally biased region" description="Acidic residues" evidence="11">
    <location>
        <begin position="1613"/>
        <end position="1623"/>
    </location>
</feature>
<comment type="caution">
    <text evidence="15">The sequence shown here is derived from an EMBL/GenBank/DDBJ whole genome shotgun (WGS) entry which is preliminary data.</text>
</comment>
<feature type="transmembrane region" description="Helical" evidence="12">
    <location>
        <begin position="1307"/>
        <end position="1326"/>
    </location>
</feature>
<feature type="transmembrane region" description="Helical" evidence="12">
    <location>
        <begin position="1159"/>
        <end position="1184"/>
    </location>
</feature>
<keyword evidence="6 12" id="KW-1133">Transmembrane helix</keyword>
<feature type="compositionally biased region" description="Low complexity" evidence="11">
    <location>
        <begin position="281"/>
        <end position="298"/>
    </location>
</feature>
<keyword evidence="7" id="KW-0406">Ion transport</keyword>
<feature type="transmembrane region" description="Helical" evidence="12">
    <location>
        <begin position="1275"/>
        <end position="1295"/>
    </location>
</feature>
<dbReference type="InterPro" id="IPR005821">
    <property type="entry name" value="Ion_trans_dom"/>
</dbReference>
<feature type="transmembrane region" description="Helical" evidence="12">
    <location>
        <begin position="560"/>
        <end position="581"/>
    </location>
</feature>
<evidence type="ECO:0000256" key="11">
    <source>
        <dbReference type="SAM" id="MobiDB-lite"/>
    </source>
</evidence>
<keyword evidence="5" id="KW-0851">Voltage-gated channel</keyword>
<keyword evidence="16" id="KW-1185">Reference proteome</keyword>
<dbReference type="Pfam" id="PF00520">
    <property type="entry name" value="Ion_trans"/>
    <property type="match status" value="4"/>
</dbReference>
<evidence type="ECO:0000256" key="7">
    <source>
        <dbReference type="ARBA" id="ARBA00023065"/>
    </source>
</evidence>
<feature type="region of interest" description="Disordered" evidence="11">
    <location>
        <begin position="270"/>
        <end position="312"/>
    </location>
</feature>
<proteinExistence type="predicted"/>
<accession>A0A8J8P5Z1</accession>
<evidence type="ECO:0000256" key="2">
    <source>
        <dbReference type="ARBA" id="ARBA00022448"/>
    </source>
</evidence>
<dbReference type="PANTHER" id="PTHR10037:SF62">
    <property type="entry name" value="SODIUM CHANNEL PROTEIN 60E"/>
    <property type="match status" value="1"/>
</dbReference>
<feature type="domain" description="Ion transport" evidence="13">
    <location>
        <begin position="926"/>
        <end position="1192"/>
    </location>
</feature>
<feature type="transmembrane region" description="Helical" evidence="12">
    <location>
        <begin position="44"/>
        <end position="64"/>
    </location>
</feature>
<protein>
    <submittedName>
        <fullName evidence="15">Uncharacterized protein</fullName>
    </submittedName>
</protein>
<evidence type="ECO:0000256" key="10">
    <source>
        <dbReference type="ARBA" id="ARBA00023303"/>
    </source>
</evidence>
<feature type="transmembrane region" description="Helical" evidence="12">
    <location>
        <begin position="741"/>
        <end position="762"/>
    </location>
</feature>
<reference evidence="15" key="1">
    <citation type="submission" date="2019-06" db="EMBL/GenBank/DDBJ databases">
        <authorList>
            <person name="Zheng W."/>
        </authorList>
    </citation>
    <scope>NUCLEOTIDE SEQUENCE</scope>
    <source>
        <strain evidence="15">QDHG01</strain>
    </source>
</reference>
<feature type="compositionally biased region" description="Basic and acidic residues" evidence="11">
    <location>
        <begin position="1602"/>
        <end position="1612"/>
    </location>
</feature>
<keyword evidence="4" id="KW-0677">Repeat</keyword>
<feature type="domain" description="Ion transport" evidence="13">
    <location>
        <begin position="1240"/>
        <end position="1500"/>
    </location>
</feature>
<gene>
    <name evidence="15" type="ORF">FGO68_gene2837</name>
</gene>
<evidence type="ECO:0000256" key="4">
    <source>
        <dbReference type="ARBA" id="ARBA00022737"/>
    </source>
</evidence>
<evidence type="ECO:0000256" key="1">
    <source>
        <dbReference type="ARBA" id="ARBA00004141"/>
    </source>
</evidence>
<evidence type="ECO:0000256" key="5">
    <source>
        <dbReference type="ARBA" id="ARBA00022882"/>
    </source>
</evidence>
<feature type="transmembrane region" description="Helical" evidence="12">
    <location>
        <begin position="1472"/>
        <end position="1494"/>
    </location>
</feature>
<keyword evidence="2" id="KW-0813">Transport</keyword>
<evidence type="ECO:0000256" key="8">
    <source>
        <dbReference type="ARBA" id="ARBA00023136"/>
    </source>
</evidence>
<feature type="domain" description="Ion transport" evidence="13">
    <location>
        <begin position="5"/>
        <end position="206"/>
    </location>
</feature>
<dbReference type="InterPro" id="IPR043203">
    <property type="entry name" value="VGCC_Ca_Na"/>
</dbReference>
<dbReference type="Gene3D" id="1.10.287.70">
    <property type="match status" value="4"/>
</dbReference>
<sequence>MSTIKLKALRSLRALRPLRSITQIPSMKKLVSALIQSMPDFMNVAFFLVFVFALFAILGMHQYAGQFYNACRYQSEPEFPGKQWLIDESFERMCTKTGNGKFQCPSNRYCGNPAELGIPDASDEVINKGYMYYGIHNFDNFPNAIQVVFQMVTAENWSNYMFNLMDVDNSLFAAIYSITIVVIGSFFLMNLILAVIIQAFINITRKDLEDDIYRLEMEDRRRSQGKIEPEAATQQILEYIKLEEMSIDKSKLKKEEVRKGRGADAPLFIKTNTIKKDKNHNNNSSSKYSKNIIQSNSKSESHKRSLTYKDDSLDHEQSIKVKGALEKRRKSAKKPLTQPADEFQFIRDVNKQKKVIDIFKNNESPLPSRSNQNSKEINDTPVNMQIDKVLALVDDDHFDDGTQTRKMQEDNSKQFVISDLIQPKQGLHAPSEHLPSKNNTFASALGNIARLKTNEGGLSGSMTDNSLFKQAMTNYMEKMNRKDYLRNQLMDKILFQTKKKYEDAKLQQIRQNSFRSIATIKVRLEINKATNGGNLDQHKLNFILEFRAQKNKLYSFSYRFIKGFCFQFLIILMIGINSIVLAMDRYPEDAGYMKTLENLNYLFTTFFMIEMILKLLGLGIYGYFIDAYNIFDCVIVLASAVDIIISLVVQKESSKIVIAIRSFRLLRLFKLAKQWQRLSHLLSTIVKTLKDVGSFSILVFIFMFTFALLGMETFANRVKFNENDEIDLENGTSPSSNYDTLLNSFATVFVVLTADGWSQIYFNHYRCTQNEWSTVYFILLIIIGQRVLLNLFLAILLQNFDENNLREELEKKVQDSLKTYMLPMTIRLRLLMTRIGVFFRSLVKKSEQELKDCETVKPKALPEASINQSEENSDSESSESEVQSTRVKDKQNQSQTKAIRIRGNSLTMFSADNPFRILVVSLVTNKRFEQLIMLCIVISSIQIALDRPTDDPNSDFKYNLFIVDVVMTTIFLIETLFKMIAFGFMTNGRNSYLRSPWNLLDFTVVLLSLISLTPISEGLSMFKMFRILRVLRLIGRNESLRVGVQALLYAIPNIFNVTVIMLFFFLIFGILFVSYFKGKFYKCSHDHISLVDFSEIQHKWDCLNLGAQWMNNPDTFDDIFAAMRSLFIMATAAAWADMMYLLASATEVDYVHVPMNDTFWIYFCIFFIIVGSFFLFNLFVGVVISTFNSEQDKIGKNDLLTDKQKEWIDARLLILRSTPQPKLKAPQNKIRRFFFKIMTHKRFEVIILSTIIVNTLVLALKWYRQPEYLTQTAEYINYIFTAVFALEAIVKIVALGPKEYFGDAWNLFDFCIIVGSIIAILLYMYADIPIKGAITIVRSFRILRLFRLIKRAKSLNLIFNTFVITLPALINIGGLLILVIYLYAILGVQFLGQVKRNGIMGENLNFENFSNAFCVLCAIATADSWGTIMQSQIQPFTIEFQCVRNPTYKDYVEAGYETVGCGPGKLGVLYFFSFYVFVNLIFLNLFIAIVLQGFQDTQTKDQRLFNSDMLSHFKDIWGEFDPEATTFIPLYQLRMFLTSLGQPLGFNLEELENKYLQDKFIAQLQLPTYDNFSKYQFVDVLDALSLRLMIMDHTLKYKLSKRGSEGKDGDEIKDQDDEDDDSNEGSMNTEEQYEEIKAMIKEDISKLMIHQEADDIMAVKEVKAQEQKLLNPVLNKKDEELTSMHQAAAEVAISRMRKFIYLKRKYKGVVAASLSQHYSVQSLKFDLKPKQPHSFSSVDDNQLLKGLKQPSLRNRKISDIPEAESVKESELKDTVLPATPDFVEEKQVQRLDDSLSVMLYVESEESKHDGTTPPIIDQYKIVINQEQEQLPVKGAQHHNHSSSTTSLLQNHPNSMKLLQISALDQTTRPGSTLHQRRGMVRIGAATGGGGGSQEEIFDLCMGGTGDNKAQYDEESNQASTGRMNAMLIQKVNRYIQGIKPFQEAQNSVEQAFSKTMGQRLREKQLKRLILDEENSQIID</sequence>
<dbReference type="GO" id="GO:0005248">
    <property type="term" value="F:voltage-gated sodium channel activity"/>
    <property type="evidence" value="ECO:0007669"/>
    <property type="project" value="TreeGrafter"/>
</dbReference>
<dbReference type="GO" id="GO:0001518">
    <property type="term" value="C:voltage-gated sodium channel complex"/>
    <property type="evidence" value="ECO:0007669"/>
    <property type="project" value="TreeGrafter"/>
</dbReference>
<dbReference type="OrthoDB" id="193091at2759"/>
<name>A0A8J8P5Z1_HALGN</name>
<dbReference type="Proteomes" id="UP000785679">
    <property type="component" value="Unassembled WGS sequence"/>
</dbReference>
<dbReference type="Gene3D" id="1.20.120.350">
    <property type="entry name" value="Voltage-gated potassium channels. Chain C"/>
    <property type="match status" value="3"/>
</dbReference>
<keyword evidence="10" id="KW-0407">Ion channel</keyword>
<feature type="domain" description="Voltage-dependent L-type calcium channel IQ-associated" evidence="14">
    <location>
        <begin position="1512"/>
        <end position="1546"/>
    </location>
</feature>
<feature type="domain" description="Ion transport" evidence="13">
    <location>
        <begin position="564"/>
        <end position="806"/>
    </location>
</feature>
<feature type="transmembrane region" description="Helical" evidence="12">
    <location>
        <begin position="1245"/>
        <end position="1263"/>
    </location>
</feature>
<evidence type="ECO:0000313" key="15">
    <source>
        <dbReference type="EMBL" id="TNV87848.1"/>
    </source>
</evidence>
<feature type="transmembrane region" description="Helical" evidence="12">
    <location>
        <begin position="1361"/>
        <end position="1386"/>
    </location>
</feature>
<feature type="region of interest" description="Disordered" evidence="11">
    <location>
        <begin position="861"/>
        <end position="896"/>
    </location>
</feature>
<keyword evidence="9" id="KW-0325">Glycoprotein</keyword>
<dbReference type="FunFam" id="1.10.287.70:FF:000117">
    <property type="entry name" value="Voltage-gated Ca2+ channel, alpha subunit"/>
    <property type="match status" value="1"/>
</dbReference>
<keyword evidence="8 12" id="KW-0472">Membrane</keyword>
<feature type="transmembrane region" description="Helical" evidence="12">
    <location>
        <begin position="171"/>
        <end position="197"/>
    </location>
</feature>
<dbReference type="EMBL" id="RRYP01000196">
    <property type="protein sequence ID" value="TNV87848.1"/>
    <property type="molecule type" value="Genomic_DNA"/>
</dbReference>
<feature type="transmembrane region" description="Helical" evidence="12">
    <location>
        <begin position="997"/>
        <end position="1015"/>
    </location>
</feature>
<evidence type="ECO:0000256" key="9">
    <source>
        <dbReference type="ARBA" id="ARBA00023180"/>
    </source>
</evidence>
<feature type="transmembrane region" description="Helical" evidence="12">
    <location>
        <begin position="692"/>
        <end position="711"/>
    </location>
</feature>
<evidence type="ECO:0000256" key="12">
    <source>
        <dbReference type="SAM" id="Phobius"/>
    </source>
</evidence>
<dbReference type="SUPFAM" id="SSF81324">
    <property type="entry name" value="Voltage-gated potassium channels"/>
    <property type="match status" value="4"/>
</dbReference>
<dbReference type="GO" id="GO:0022843">
    <property type="term" value="F:voltage-gated monoatomic cation channel activity"/>
    <property type="evidence" value="ECO:0007669"/>
    <property type="project" value="UniProtKB-ARBA"/>
</dbReference>
<keyword evidence="3 12" id="KW-0812">Transmembrane</keyword>
<feature type="transmembrane region" description="Helical" evidence="12">
    <location>
        <begin position="601"/>
        <end position="623"/>
    </location>
</feature>
<organism evidence="15 16">
    <name type="scientific">Halteria grandinella</name>
    <dbReference type="NCBI Taxonomy" id="5974"/>
    <lineage>
        <taxon>Eukaryota</taxon>
        <taxon>Sar</taxon>
        <taxon>Alveolata</taxon>
        <taxon>Ciliophora</taxon>
        <taxon>Intramacronucleata</taxon>
        <taxon>Spirotrichea</taxon>
        <taxon>Stichotrichia</taxon>
        <taxon>Sporadotrichida</taxon>
        <taxon>Halteriidae</taxon>
        <taxon>Halteria</taxon>
    </lineage>
</organism>
<dbReference type="Gene3D" id="1.10.238.10">
    <property type="entry name" value="EF-hand"/>
    <property type="match status" value="1"/>
</dbReference>
<evidence type="ECO:0000259" key="13">
    <source>
        <dbReference type="Pfam" id="PF00520"/>
    </source>
</evidence>
<evidence type="ECO:0000256" key="6">
    <source>
        <dbReference type="ARBA" id="ARBA00022989"/>
    </source>
</evidence>
<dbReference type="PANTHER" id="PTHR10037">
    <property type="entry name" value="VOLTAGE-GATED CATION CHANNEL CALCIUM AND SODIUM"/>
    <property type="match status" value="1"/>
</dbReference>
<dbReference type="InterPro" id="IPR031649">
    <property type="entry name" value="GPHH_dom"/>
</dbReference>
<evidence type="ECO:0000256" key="3">
    <source>
        <dbReference type="ARBA" id="ARBA00022692"/>
    </source>
</evidence>
<dbReference type="FunFam" id="1.20.120.350:FF:000009">
    <property type="entry name" value="Voltage-dependent T-type calcium channel subunit alpha"/>
    <property type="match status" value="1"/>
</dbReference>
<feature type="region of interest" description="Disordered" evidence="11">
    <location>
        <begin position="1602"/>
        <end position="1630"/>
    </location>
</feature>
<dbReference type="InterPro" id="IPR027359">
    <property type="entry name" value="Volt_channel_dom_sf"/>
</dbReference>